<keyword evidence="8 11" id="KW-0472">Membrane</keyword>
<evidence type="ECO:0000256" key="2">
    <source>
        <dbReference type="ARBA" id="ARBA00006897"/>
    </source>
</evidence>
<evidence type="ECO:0000256" key="3">
    <source>
        <dbReference type="ARBA" id="ARBA00022670"/>
    </source>
</evidence>
<dbReference type="PANTHER" id="PTHR13046">
    <property type="entry name" value="PROTEASE U48 CAAX PRENYL PROTEASE RCE1"/>
    <property type="match status" value="1"/>
</dbReference>
<dbReference type="InterPro" id="IPR003675">
    <property type="entry name" value="Rce1/LyrA-like_dom"/>
</dbReference>
<evidence type="ECO:0000256" key="10">
    <source>
        <dbReference type="ARBA" id="ARBA00049729"/>
    </source>
</evidence>
<evidence type="ECO:0000256" key="1">
    <source>
        <dbReference type="ARBA" id="ARBA00004477"/>
    </source>
</evidence>
<comment type="catalytic activity">
    <reaction evidence="9">
        <text>Hydrolyzes the peptide bond -P2-(S-farnesyl or geranylgeranyl)C-P1'-P2'-P3'-COOH where P1' and P2' are amino acids with aliphatic sidechains and P3' is any C-terminal residue.</text>
        <dbReference type="EC" id="3.4.26.1"/>
    </reaction>
</comment>
<keyword evidence="7 11" id="KW-1133">Transmembrane helix</keyword>
<dbReference type="GO" id="GO:0004222">
    <property type="term" value="F:metalloendopeptidase activity"/>
    <property type="evidence" value="ECO:0007669"/>
    <property type="project" value="InterPro"/>
</dbReference>
<accession>A0AAN6MTL2</accession>
<keyword evidence="5" id="KW-0378">Hydrolase</keyword>
<comment type="subcellular location">
    <subcellularLocation>
        <location evidence="1">Endoplasmic reticulum membrane</location>
        <topology evidence="1">Multi-pass membrane protein</topology>
    </subcellularLocation>
</comment>
<evidence type="ECO:0000259" key="12">
    <source>
        <dbReference type="Pfam" id="PF02517"/>
    </source>
</evidence>
<feature type="transmembrane region" description="Helical" evidence="11">
    <location>
        <begin position="124"/>
        <end position="145"/>
    </location>
</feature>
<name>A0AAN6MTL2_9PEZI</name>
<evidence type="ECO:0000313" key="14">
    <source>
        <dbReference type="Proteomes" id="UP001303889"/>
    </source>
</evidence>
<evidence type="ECO:0000313" key="13">
    <source>
        <dbReference type="EMBL" id="KAK3906344.1"/>
    </source>
</evidence>
<proteinExistence type="inferred from homology"/>
<dbReference type="EMBL" id="MU855329">
    <property type="protein sequence ID" value="KAK3906344.1"/>
    <property type="molecule type" value="Genomic_DNA"/>
</dbReference>
<reference evidence="13" key="2">
    <citation type="submission" date="2023-05" db="EMBL/GenBank/DDBJ databases">
        <authorList>
            <consortium name="Lawrence Berkeley National Laboratory"/>
            <person name="Steindorff A."/>
            <person name="Hensen N."/>
            <person name="Bonometti L."/>
            <person name="Westerberg I."/>
            <person name="Brannstrom I.O."/>
            <person name="Guillou S."/>
            <person name="Cros-Aarteil S."/>
            <person name="Calhoun S."/>
            <person name="Haridas S."/>
            <person name="Kuo A."/>
            <person name="Mondo S."/>
            <person name="Pangilinan J."/>
            <person name="Riley R."/>
            <person name="Labutti K."/>
            <person name="Andreopoulos B."/>
            <person name="Lipzen A."/>
            <person name="Chen C."/>
            <person name="Yanf M."/>
            <person name="Daum C."/>
            <person name="Ng V."/>
            <person name="Clum A."/>
            <person name="Ohm R."/>
            <person name="Martin F."/>
            <person name="Silar P."/>
            <person name="Natvig D."/>
            <person name="Lalanne C."/>
            <person name="Gautier V."/>
            <person name="Ament-Velasquez S.L."/>
            <person name="Kruys A."/>
            <person name="Hutchinson M.I."/>
            <person name="Powell A.J."/>
            <person name="Barry K."/>
            <person name="Miller A.N."/>
            <person name="Grigoriev I.V."/>
            <person name="Debuchy R."/>
            <person name="Gladieux P."/>
            <person name="Thoren M.H."/>
            <person name="Johannesson H."/>
        </authorList>
    </citation>
    <scope>NUCLEOTIDE SEQUENCE</scope>
    <source>
        <strain evidence="13">CBS 103.79</strain>
    </source>
</reference>
<dbReference type="AlphaFoldDB" id="A0AAN6MTL2"/>
<evidence type="ECO:0000256" key="11">
    <source>
        <dbReference type="SAM" id="Phobius"/>
    </source>
</evidence>
<dbReference type="InterPro" id="IPR039731">
    <property type="entry name" value="Rce1"/>
</dbReference>
<dbReference type="GO" id="GO:0071586">
    <property type="term" value="P:CAAX-box protein processing"/>
    <property type="evidence" value="ECO:0007669"/>
    <property type="project" value="InterPro"/>
</dbReference>
<dbReference type="GO" id="GO:0005789">
    <property type="term" value="C:endoplasmic reticulum membrane"/>
    <property type="evidence" value="ECO:0007669"/>
    <property type="project" value="UniProtKB-SubCell"/>
</dbReference>
<feature type="transmembrane region" description="Helical" evidence="11">
    <location>
        <begin position="189"/>
        <end position="211"/>
    </location>
</feature>
<keyword evidence="6" id="KW-0256">Endoplasmic reticulum</keyword>
<sequence>MPAIGDALRKLNPWHKGKSSLVFYTPPQPPPISTGAAVFLIALYALSYFVPFYLSSTTRPSPTLSRDAPSVIRARIRSVTLSCFVCTAATYVVLCRPGPSGAPGYSPADALHLLGLWPAALWDSLRVVLLTAVLFAGPLFSYFVVDGGWADWIRLAPLKEIWSEWTAWRNIIAGPVTEEMLFRSASIPLMLLSHTPLTKTIFLTPVIFGLAHGHHFYEFRLTHPQVPAAAALARSLFQLCYTTLFGAYATFLFLRTGSLLAVCAVHAFCNCMGLPQVWGRVEPVPVLAGGDVDEAGPAGGRQQQQKGQRRRGSVILYTVSYYVLLVGGAVMWWKKLWVLSESANALVPTSAFSKGPA</sequence>
<keyword evidence="4 11" id="KW-0812">Transmembrane</keyword>
<dbReference type="PANTHER" id="PTHR13046:SF0">
    <property type="entry name" value="CAAX PRENYL PROTEASE 2"/>
    <property type="match status" value="1"/>
</dbReference>
<gene>
    <name evidence="13" type="ORF">C8A05DRAFT_29786</name>
</gene>
<protein>
    <recommendedName>
        <fullName evidence="10">intramembrane prenyl-peptidase Rce1</fullName>
        <ecNumber evidence="10">3.4.26.1</ecNumber>
    </recommendedName>
</protein>
<dbReference type="Proteomes" id="UP001303889">
    <property type="component" value="Unassembled WGS sequence"/>
</dbReference>
<keyword evidence="14" id="KW-1185">Reference proteome</keyword>
<evidence type="ECO:0000256" key="5">
    <source>
        <dbReference type="ARBA" id="ARBA00022801"/>
    </source>
</evidence>
<evidence type="ECO:0000256" key="4">
    <source>
        <dbReference type="ARBA" id="ARBA00022692"/>
    </source>
</evidence>
<feature type="transmembrane region" description="Helical" evidence="11">
    <location>
        <begin position="32"/>
        <end position="54"/>
    </location>
</feature>
<evidence type="ECO:0000256" key="8">
    <source>
        <dbReference type="ARBA" id="ARBA00023136"/>
    </source>
</evidence>
<dbReference type="Pfam" id="PF02517">
    <property type="entry name" value="Rce1-like"/>
    <property type="match status" value="1"/>
</dbReference>
<comment type="similarity">
    <text evidence="2">Belongs to the peptidase U48 family.</text>
</comment>
<feature type="transmembrane region" description="Helical" evidence="11">
    <location>
        <begin position="231"/>
        <end position="254"/>
    </location>
</feature>
<organism evidence="13 14">
    <name type="scientific">Staphylotrichum tortipilum</name>
    <dbReference type="NCBI Taxonomy" id="2831512"/>
    <lineage>
        <taxon>Eukaryota</taxon>
        <taxon>Fungi</taxon>
        <taxon>Dikarya</taxon>
        <taxon>Ascomycota</taxon>
        <taxon>Pezizomycotina</taxon>
        <taxon>Sordariomycetes</taxon>
        <taxon>Sordariomycetidae</taxon>
        <taxon>Sordariales</taxon>
        <taxon>Chaetomiaceae</taxon>
        <taxon>Staphylotrichum</taxon>
    </lineage>
</organism>
<reference evidence="13" key="1">
    <citation type="journal article" date="2023" name="Mol. Phylogenet. Evol.">
        <title>Genome-scale phylogeny and comparative genomics of the fungal order Sordariales.</title>
        <authorList>
            <person name="Hensen N."/>
            <person name="Bonometti L."/>
            <person name="Westerberg I."/>
            <person name="Brannstrom I.O."/>
            <person name="Guillou S."/>
            <person name="Cros-Aarteil S."/>
            <person name="Calhoun S."/>
            <person name="Haridas S."/>
            <person name="Kuo A."/>
            <person name="Mondo S."/>
            <person name="Pangilinan J."/>
            <person name="Riley R."/>
            <person name="LaButti K."/>
            <person name="Andreopoulos B."/>
            <person name="Lipzen A."/>
            <person name="Chen C."/>
            <person name="Yan M."/>
            <person name="Daum C."/>
            <person name="Ng V."/>
            <person name="Clum A."/>
            <person name="Steindorff A."/>
            <person name="Ohm R.A."/>
            <person name="Martin F."/>
            <person name="Silar P."/>
            <person name="Natvig D.O."/>
            <person name="Lalanne C."/>
            <person name="Gautier V."/>
            <person name="Ament-Velasquez S.L."/>
            <person name="Kruys A."/>
            <person name="Hutchinson M.I."/>
            <person name="Powell A.J."/>
            <person name="Barry K."/>
            <person name="Miller A.N."/>
            <person name="Grigoriev I.V."/>
            <person name="Debuchy R."/>
            <person name="Gladieux P."/>
            <person name="Hiltunen Thoren M."/>
            <person name="Johannesson H."/>
        </authorList>
    </citation>
    <scope>NUCLEOTIDE SEQUENCE</scope>
    <source>
        <strain evidence="13">CBS 103.79</strain>
    </source>
</reference>
<evidence type="ECO:0000256" key="6">
    <source>
        <dbReference type="ARBA" id="ARBA00022824"/>
    </source>
</evidence>
<evidence type="ECO:0000256" key="7">
    <source>
        <dbReference type="ARBA" id="ARBA00022989"/>
    </source>
</evidence>
<feature type="transmembrane region" description="Helical" evidence="11">
    <location>
        <begin position="314"/>
        <end position="333"/>
    </location>
</feature>
<dbReference type="EC" id="3.4.26.1" evidence="10"/>
<feature type="transmembrane region" description="Helical" evidence="11">
    <location>
        <begin position="74"/>
        <end position="94"/>
    </location>
</feature>
<feature type="domain" description="CAAX prenyl protease 2/Lysostaphin resistance protein A-like" evidence="12">
    <location>
        <begin position="164"/>
        <end position="272"/>
    </location>
</feature>
<evidence type="ECO:0000256" key="9">
    <source>
        <dbReference type="ARBA" id="ARBA00047280"/>
    </source>
</evidence>
<comment type="caution">
    <text evidence="13">The sequence shown here is derived from an EMBL/GenBank/DDBJ whole genome shotgun (WGS) entry which is preliminary data.</text>
</comment>
<keyword evidence="3" id="KW-0645">Protease</keyword>